<keyword evidence="4" id="KW-0539">Nucleus</keyword>
<proteinExistence type="inferred from homology"/>
<evidence type="ECO:0000256" key="2">
    <source>
        <dbReference type="ARBA" id="ARBA00006374"/>
    </source>
</evidence>
<dbReference type="PANTHER" id="PTHR13026">
    <property type="entry name" value="NNP-1 PROTEIN NOVEL NUCLEAR PROTEIN 1 NOP52"/>
    <property type="match status" value="1"/>
</dbReference>
<dbReference type="GO" id="GO:0005634">
    <property type="term" value="C:nucleus"/>
    <property type="evidence" value="ECO:0007669"/>
    <property type="project" value="UniProtKB-SubCell"/>
</dbReference>
<dbReference type="GO" id="GO:0006364">
    <property type="term" value="P:rRNA processing"/>
    <property type="evidence" value="ECO:0007669"/>
    <property type="project" value="UniProtKB-KW"/>
</dbReference>
<organism evidence="6 7">
    <name type="scientific">Epichloe festucae (strain Fl1)</name>
    <dbReference type="NCBI Taxonomy" id="877507"/>
    <lineage>
        <taxon>Eukaryota</taxon>
        <taxon>Fungi</taxon>
        <taxon>Dikarya</taxon>
        <taxon>Ascomycota</taxon>
        <taxon>Pezizomycotina</taxon>
        <taxon>Sordariomycetes</taxon>
        <taxon>Hypocreomycetidae</taxon>
        <taxon>Hypocreales</taxon>
        <taxon>Clavicipitaceae</taxon>
        <taxon>Epichloe</taxon>
    </lineage>
</organism>
<dbReference type="Pfam" id="PF05997">
    <property type="entry name" value="Nop52"/>
    <property type="match status" value="1"/>
</dbReference>
<reference evidence="6 7" key="1">
    <citation type="journal article" date="2018" name="PLoS Genet.">
        <title>Repeat elements organise 3D genome structure and mediate transcription in the filamentous fungus Epichloe festucae.</title>
        <authorList>
            <person name="Winter D.J."/>
            <person name="Ganley A.R.D."/>
            <person name="Young C.A."/>
            <person name="Liachko I."/>
            <person name="Schardl C.L."/>
            <person name="Dupont P.Y."/>
            <person name="Berry D."/>
            <person name="Ram A."/>
            <person name="Scott B."/>
            <person name="Cox M.P."/>
        </authorList>
    </citation>
    <scope>NUCLEOTIDE SEQUENCE [LARGE SCALE GENOMIC DNA]</scope>
    <source>
        <strain evidence="6 7">Fl1</strain>
    </source>
</reference>
<keyword evidence="3" id="KW-0698">rRNA processing</keyword>
<evidence type="ECO:0000313" key="7">
    <source>
        <dbReference type="Proteomes" id="UP000594364"/>
    </source>
</evidence>
<accession>A0A7S9KR72</accession>
<sequence length="254" mass="28330">MTAPDPQAAQMPFIKNLASSDRQLRTRSLAALQAFLSQQPSLTPPSALKLWTGLYYALWMTDQPRPQQALASELASLPLDLPASSVAPFLRAFWQVLSGQWALIDALRMDKFLLLVRRVFAAHVRLAREKRWEGDTVDSILEVLGTECFDVGERRGVALGLRLHALDLWVDEMERERALGDKAETVGDDDVPRGQFVRNVGRLVERLRRSPVKSVRARASESYADERLPWGGEASDKEGGDEDEEGGGWGGFED</sequence>
<evidence type="ECO:0000256" key="4">
    <source>
        <dbReference type="ARBA" id="ARBA00023242"/>
    </source>
</evidence>
<comment type="similarity">
    <text evidence="2">Belongs to the RRP1 family.</text>
</comment>
<dbReference type="InterPro" id="IPR010301">
    <property type="entry name" value="RRP1"/>
</dbReference>
<dbReference type="AlphaFoldDB" id="A0A7S9KR72"/>
<evidence type="ECO:0000313" key="6">
    <source>
        <dbReference type="EMBL" id="QPG98889.1"/>
    </source>
</evidence>
<keyword evidence="7" id="KW-1185">Reference proteome</keyword>
<evidence type="ECO:0000256" key="1">
    <source>
        <dbReference type="ARBA" id="ARBA00004123"/>
    </source>
</evidence>
<dbReference type="OrthoDB" id="2019504at2759"/>
<evidence type="ECO:0000256" key="3">
    <source>
        <dbReference type="ARBA" id="ARBA00022552"/>
    </source>
</evidence>
<dbReference type="Proteomes" id="UP000594364">
    <property type="component" value="Chromosome 3"/>
</dbReference>
<feature type="compositionally biased region" description="Acidic residues" evidence="5">
    <location>
        <begin position="239"/>
        <end position="254"/>
    </location>
</feature>
<dbReference type="EMBL" id="CP031387">
    <property type="protein sequence ID" value="QPG98889.1"/>
    <property type="molecule type" value="Genomic_DNA"/>
</dbReference>
<feature type="region of interest" description="Disordered" evidence="5">
    <location>
        <begin position="213"/>
        <end position="254"/>
    </location>
</feature>
<protein>
    <recommendedName>
        <fullName evidence="8">Nucleolar protein NOP52 variant</fullName>
    </recommendedName>
</protein>
<evidence type="ECO:0008006" key="8">
    <source>
        <dbReference type="Google" id="ProtNLM"/>
    </source>
</evidence>
<dbReference type="PANTHER" id="PTHR13026:SF0">
    <property type="entry name" value="RIBOSOMAL RNA PROCESSING 1B"/>
    <property type="match status" value="1"/>
</dbReference>
<name>A0A7S9KR72_EPIFF</name>
<dbReference type="GO" id="GO:0030688">
    <property type="term" value="C:preribosome, small subunit precursor"/>
    <property type="evidence" value="ECO:0007669"/>
    <property type="project" value="InterPro"/>
</dbReference>
<feature type="compositionally biased region" description="Basic and acidic residues" evidence="5">
    <location>
        <begin position="224"/>
        <end position="238"/>
    </location>
</feature>
<evidence type="ECO:0000256" key="5">
    <source>
        <dbReference type="SAM" id="MobiDB-lite"/>
    </source>
</evidence>
<gene>
    <name evidence="6" type="ORF">C2857_000288</name>
</gene>
<comment type="subcellular location">
    <subcellularLocation>
        <location evidence="1">Nucleus</location>
    </subcellularLocation>
</comment>